<proteinExistence type="predicted"/>
<comment type="caution">
    <text evidence="1">The sequence shown here is derived from an EMBL/GenBank/DDBJ whole genome shotgun (WGS) entry which is preliminary data.</text>
</comment>
<dbReference type="AlphaFoldDB" id="A0A7X0U9A5"/>
<dbReference type="RefSeq" id="WP_184856752.1">
    <property type="nucleotide sequence ID" value="NZ_JACHLK010000003.1"/>
</dbReference>
<keyword evidence="2" id="KW-1185">Reference proteome</keyword>
<reference evidence="1 2" key="1">
    <citation type="submission" date="2020-08" db="EMBL/GenBank/DDBJ databases">
        <title>Functional genomics of gut bacteria from endangered species of beetles.</title>
        <authorList>
            <person name="Carlos-Shanley C."/>
        </authorList>
    </citation>
    <scope>NUCLEOTIDE SEQUENCE [LARGE SCALE GENOMIC DNA]</scope>
    <source>
        <strain evidence="1 2">S00198</strain>
    </source>
</reference>
<evidence type="ECO:0000313" key="1">
    <source>
        <dbReference type="EMBL" id="MBB6559335.1"/>
    </source>
</evidence>
<gene>
    <name evidence="1" type="ORF">HNP48_002002</name>
</gene>
<name>A0A7X0U9A5_9BURK</name>
<organism evidence="1 2">
    <name type="scientific">Acidovorax soli</name>
    <dbReference type="NCBI Taxonomy" id="592050"/>
    <lineage>
        <taxon>Bacteria</taxon>
        <taxon>Pseudomonadati</taxon>
        <taxon>Pseudomonadota</taxon>
        <taxon>Betaproteobacteria</taxon>
        <taxon>Burkholderiales</taxon>
        <taxon>Comamonadaceae</taxon>
        <taxon>Acidovorax</taxon>
    </lineage>
</organism>
<dbReference type="EMBL" id="JACHLK010000003">
    <property type="protein sequence ID" value="MBB6559335.1"/>
    <property type="molecule type" value="Genomic_DNA"/>
</dbReference>
<sequence length="96" mass="10334">MAREPRADGVRVKPEGQAAMLAAHFDNGFFSKVDGGQMANKPMDENSGATSGVHALKFLKTCWASSSRSWHWRPCLSMVANCVSHNCVSGGRPAVK</sequence>
<accession>A0A7X0U9A5</accession>
<protein>
    <submittedName>
        <fullName evidence="1">Uncharacterized protein</fullName>
    </submittedName>
</protein>
<evidence type="ECO:0000313" key="2">
    <source>
        <dbReference type="Proteomes" id="UP000575083"/>
    </source>
</evidence>
<dbReference type="Proteomes" id="UP000575083">
    <property type="component" value="Unassembled WGS sequence"/>
</dbReference>